<comment type="caution">
    <text evidence="6">The sequence shown here is derived from an EMBL/GenBank/DDBJ whole genome shotgun (WGS) entry which is preliminary data.</text>
</comment>
<dbReference type="PANTHER" id="PTHR24416">
    <property type="entry name" value="TYROSINE-PROTEIN KINASE RECEPTOR"/>
    <property type="match status" value="1"/>
</dbReference>
<keyword evidence="3" id="KW-0067">ATP-binding</keyword>
<dbReference type="EMBL" id="BDGG01000019">
    <property type="protein sequence ID" value="GAV08903.1"/>
    <property type="molecule type" value="Genomic_DNA"/>
</dbReference>
<dbReference type="InterPro" id="IPR020635">
    <property type="entry name" value="Tyr_kinase_cat_dom"/>
</dbReference>
<dbReference type="CDD" id="cd00192">
    <property type="entry name" value="PTKc"/>
    <property type="match status" value="1"/>
</dbReference>
<dbReference type="PROSITE" id="PS00109">
    <property type="entry name" value="PROTEIN_KINASE_TYR"/>
    <property type="match status" value="1"/>
</dbReference>
<sequence length="939" mass="105565">MVICLPSTSTMSRRTVEKFLLAVCLSMVRGYPSEPHSVNLIISNVLTVYERHAGAESRLEKERYLINNTLNLGCSQDLWNQSASNTNGTLSWMVSTNGNFAFEYGLLDFRVKLPGGAATEVDVGLSSAMCAQPICSKFQRMSTGVTFYGKNLSWQNIYMLFPDPHSTNQLYVDNNQFNVEKPQLDLDGFQLIQLLWSEKFLAWKINDNVVNFTNQLAFPVGDQVLDIIVSCADETVLQPNQEAVFLSSKMDYRQLPGQEKWEGNAQTRIPPPRTLNDYWSDQERVVSLSSYTDDFAIYFERMQNIPTAGDGIYAKGDRWIFLYVQDAWAYFCRQYGPMHQRGESVLYVVFREGTPQRCYTSLQRESTYGRRSILVCDSNDTTAWSWDKRNIRAKLDIGLALSYFVVGSSGGIYGKQNLPSVGTALQDIIAYDLFLTLNQTTQAQQVVNNNSQLSFASPCDGSCWLRDWCLPLYDAYGAANVLSRYFKILTQNFPSDTDDNGIRRYKRNMTNLGEYVHFWSGAANMSLRNLTRNAFGWSAQDEKDLRRAQKAFPKIHYSQQMGSEFGASVLDDDLENAASAMATSTKLLTAILVSAFLVVALVAAVLYLYHRRTVRRKELLKKFTGAKDYGFLVGRELRRFVISQSQLQRSLIILGKGEFGTVYAAVAFGLPGMEDSVPVAAKVLNTRLAEDDKILKALFEQEVRTMIKAGQHRNLVNLLGIVGGDYPTLLLELCELGSLLSCLEYVRSSPNVYVNELDEDGNIAGPVPLERSCPKASLNLAPSALNESAYCARESLLGTLTTSDLVDFAYQTCRGLEYLSSKNIVHRDVAARNVLLTKTRIAKISDFGMARLYEESYVHSKGKQTAPMPVRWMAPETLSTLSFNESTDVWSYGVLAWEIFSLGMLPYSNMSIAGRITEFEGWLKDGHRLEQPRFCPTAM</sequence>
<dbReference type="Gene3D" id="1.10.510.10">
    <property type="entry name" value="Transferase(Phosphotransferase) domain 1"/>
    <property type="match status" value="1"/>
</dbReference>
<dbReference type="InterPro" id="IPR050122">
    <property type="entry name" value="RTK"/>
</dbReference>
<dbReference type="Pfam" id="PF07714">
    <property type="entry name" value="PK_Tyr_Ser-Thr"/>
    <property type="match status" value="1"/>
</dbReference>
<dbReference type="InterPro" id="IPR017441">
    <property type="entry name" value="Protein_kinase_ATP_BS"/>
</dbReference>
<dbReference type="Proteomes" id="UP000186922">
    <property type="component" value="Unassembled WGS sequence"/>
</dbReference>
<reference evidence="6 7" key="1">
    <citation type="journal article" date="2016" name="Nat. Commun.">
        <title>Extremotolerant tardigrade genome and improved radiotolerance of human cultured cells by tardigrade-unique protein.</title>
        <authorList>
            <person name="Hashimoto T."/>
            <person name="Horikawa D.D."/>
            <person name="Saito Y."/>
            <person name="Kuwahara H."/>
            <person name="Kozuka-Hata H."/>
            <person name="Shin-I T."/>
            <person name="Minakuchi Y."/>
            <person name="Ohishi K."/>
            <person name="Motoyama A."/>
            <person name="Aizu T."/>
            <person name="Enomoto A."/>
            <person name="Kondo K."/>
            <person name="Tanaka S."/>
            <person name="Hara Y."/>
            <person name="Koshikawa S."/>
            <person name="Sagara H."/>
            <person name="Miura T."/>
            <person name="Yokobori S."/>
            <person name="Miyagawa K."/>
            <person name="Suzuki Y."/>
            <person name="Kubo T."/>
            <person name="Oyama M."/>
            <person name="Kohara Y."/>
            <person name="Fujiyama A."/>
            <person name="Arakawa K."/>
            <person name="Katayama T."/>
            <person name="Toyoda A."/>
            <person name="Kunieda T."/>
        </authorList>
    </citation>
    <scope>NUCLEOTIDE SEQUENCE [LARGE SCALE GENOMIC DNA]</scope>
    <source>
        <strain evidence="6 7">YOKOZUNA-1</strain>
    </source>
</reference>
<keyword evidence="3" id="KW-0547">Nucleotide-binding</keyword>
<dbReference type="InterPro" id="IPR008266">
    <property type="entry name" value="Tyr_kinase_AS"/>
</dbReference>
<keyword evidence="4" id="KW-0472">Membrane</keyword>
<feature type="binding site" evidence="3">
    <location>
        <position position="682"/>
    </location>
    <ligand>
        <name>ATP</name>
        <dbReference type="ChEBI" id="CHEBI:30616"/>
    </ligand>
</feature>
<evidence type="ECO:0000256" key="1">
    <source>
        <dbReference type="ARBA" id="ARBA00004167"/>
    </source>
</evidence>
<evidence type="ECO:0000256" key="3">
    <source>
        <dbReference type="PROSITE-ProRule" id="PRU10141"/>
    </source>
</evidence>
<proteinExistence type="predicted"/>
<evidence type="ECO:0000256" key="2">
    <source>
        <dbReference type="ARBA" id="ARBA00051243"/>
    </source>
</evidence>
<dbReference type="OrthoDB" id="346907at2759"/>
<dbReference type="GO" id="GO:0005524">
    <property type="term" value="F:ATP binding"/>
    <property type="evidence" value="ECO:0007669"/>
    <property type="project" value="UniProtKB-UniRule"/>
</dbReference>
<keyword evidence="4" id="KW-0812">Transmembrane</keyword>
<dbReference type="InterPro" id="IPR001245">
    <property type="entry name" value="Ser-Thr/Tyr_kinase_cat_dom"/>
</dbReference>
<dbReference type="PROSITE" id="PS00107">
    <property type="entry name" value="PROTEIN_KINASE_ATP"/>
    <property type="match status" value="1"/>
</dbReference>
<dbReference type="SUPFAM" id="SSF56112">
    <property type="entry name" value="Protein kinase-like (PK-like)"/>
    <property type="match status" value="1"/>
</dbReference>
<accession>A0A1D1W7M0</accession>
<keyword evidence="7" id="KW-1185">Reference proteome</keyword>
<dbReference type="AlphaFoldDB" id="A0A1D1W7M0"/>
<dbReference type="GO" id="GO:0043235">
    <property type="term" value="C:receptor complex"/>
    <property type="evidence" value="ECO:0007669"/>
    <property type="project" value="TreeGrafter"/>
</dbReference>
<keyword evidence="4" id="KW-1133">Transmembrane helix</keyword>
<gene>
    <name evidence="6" type="primary">RvY_18527-1</name>
    <name evidence="6" type="synonym">RvY_18527.1</name>
    <name evidence="6" type="ORF">RvY_18527</name>
</gene>
<dbReference type="GO" id="GO:0005886">
    <property type="term" value="C:plasma membrane"/>
    <property type="evidence" value="ECO:0007669"/>
    <property type="project" value="TreeGrafter"/>
</dbReference>
<dbReference type="GO" id="GO:0007169">
    <property type="term" value="P:cell surface receptor protein tyrosine kinase signaling pathway"/>
    <property type="evidence" value="ECO:0007669"/>
    <property type="project" value="TreeGrafter"/>
</dbReference>
<feature type="domain" description="Protein kinase" evidence="5">
    <location>
        <begin position="648"/>
        <end position="939"/>
    </location>
</feature>
<dbReference type="PROSITE" id="PS50011">
    <property type="entry name" value="PROTEIN_KINASE_DOM"/>
    <property type="match status" value="1"/>
</dbReference>
<dbReference type="GO" id="GO:0004714">
    <property type="term" value="F:transmembrane receptor protein tyrosine kinase activity"/>
    <property type="evidence" value="ECO:0007669"/>
    <property type="project" value="UniProtKB-EC"/>
</dbReference>
<name>A0A1D1W7M0_RAMVA</name>
<organism evidence="6 7">
    <name type="scientific">Ramazzottius varieornatus</name>
    <name type="common">Water bear</name>
    <name type="synonym">Tardigrade</name>
    <dbReference type="NCBI Taxonomy" id="947166"/>
    <lineage>
        <taxon>Eukaryota</taxon>
        <taxon>Metazoa</taxon>
        <taxon>Ecdysozoa</taxon>
        <taxon>Tardigrada</taxon>
        <taxon>Eutardigrada</taxon>
        <taxon>Parachela</taxon>
        <taxon>Hypsibioidea</taxon>
        <taxon>Ramazzottiidae</taxon>
        <taxon>Ramazzottius</taxon>
    </lineage>
</organism>
<comment type="catalytic activity">
    <reaction evidence="2">
        <text>L-tyrosyl-[protein] + ATP = O-phospho-L-tyrosyl-[protein] + ADP + H(+)</text>
        <dbReference type="Rhea" id="RHEA:10596"/>
        <dbReference type="Rhea" id="RHEA-COMP:10136"/>
        <dbReference type="Rhea" id="RHEA-COMP:20101"/>
        <dbReference type="ChEBI" id="CHEBI:15378"/>
        <dbReference type="ChEBI" id="CHEBI:30616"/>
        <dbReference type="ChEBI" id="CHEBI:46858"/>
        <dbReference type="ChEBI" id="CHEBI:61978"/>
        <dbReference type="ChEBI" id="CHEBI:456216"/>
        <dbReference type="EC" id="2.7.10.1"/>
    </reaction>
</comment>
<feature type="transmembrane region" description="Helical" evidence="4">
    <location>
        <begin position="587"/>
        <end position="609"/>
    </location>
</feature>
<evidence type="ECO:0000256" key="4">
    <source>
        <dbReference type="SAM" id="Phobius"/>
    </source>
</evidence>
<evidence type="ECO:0000259" key="5">
    <source>
        <dbReference type="PROSITE" id="PS50011"/>
    </source>
</evidence>
<dbReference type="SMART" id="SM00219">
    <property type="entry name" value="TyrKc"/>
    <property type="match status" value="1"/>
</dbReference>
<dbReference type="InterPro" id="IPR011009">
    <property type="entry name" value="Kinase-like_dom_sf"/>
</dbReference>
<dbReference type="Gene3D" id="3.30.200.20">
    <property type="entry name" value="Phosphorylase Kinase, domain 1"/>
    <property type="match status" value="1"/>
</dbReference>
<protein>
    <recommendedName>
        <fullName evidence="5">Protein kinase domain-containing protein</fullName>
    </recommendedName>
</protein>
<dbReference type="PANTHER" id="PTHR24416:SF600">
    <property type="entry name" value="PDGF- AND VEGF-RECEPTOR RELATED, ISOFORM J"/>
    <property type="match status" value="1"/>
</dbReference>
<dbReference type="InterPro" id="IPR000719">
    <property type="entry name" value="Prot_kinase_dom"/>
</dbReference>
<evidence type="ECO:0000313" key="6">
    <source>
        <dbReference type="EMBL" id="GAV08903.1"/>
    </source>
</evidence>
<dbReference type="STRING" id="947166.A0A1D1W7M0"/>
<evidence type="ECO:0000313" key="7">
    <source>
        <dbReference type="Proteomes" id="UP000186922"/>
    </source>
</evidence>
<comment type="subcellular location">
    <subcellularLocation>
        <location evidence="1">Membrane</location>
        <topology evidence="1">Single-pass membrane protein</topology>
    </subcellularLocation>
</comment>